<keyword evidence="3" id="KW-1185">Reference proteome</keyword>
<feature type="signal peptide" evidence="1">
    <location>
        <begin position="1"/>
        <end position="20"/>
    </location>
</feature>
<feature type="chain" id="PRO_5013302998" evidence="1">
    <location>
        <begin position="21"/>
        <end position="146"/>
    </location>
</feature>
<dbReference type="AlphaFoldDB" id="A0A238JDV7"/>
<keyword evidence="1" id="KW-0732">Signal</keyword>
<evidence type="ECO:0000313" key="2">
    <source>
        <dbReference type="EMBL" id="SMX28374.1"/>
    </source>
</evidence>
<evidence type="ECO:0000313" key="3">
    <source>
        <dbReference type="Proteomes" id="UP000225972"/>
    </source>
</evidence>
<organism evidence="2 3">
    <name type="scientific">Pelagimonas phthalicica</name>
    <dbReference type="NCBI Taxonomy" id="1037362"/>
    <lineage>
        <taxon>Bacteria</taxon>
        <taxon>Pseudomonadati</taxon>
        <taxon>Pseudomonadota</taxon>
        <taxon>Alphaproteobacteria</taxon>
        <taxon>Rhodobacterales</taxon>
        <taxon>Roseobacteraceae</taxon>
        <taxon>Pelagimonas</taxon>
    </lineage>
</organism>
<dbReference type="Proteomes" id="UP000225972">
    <property type="component" value="Unassembled WGS sequence"/>
</dbReference>
<accession>A0A238JDV7</accession>
<dbReference type="EMBL" id="FXXP01000002">
    <property type="protein sequence ID" value="SMX28374.1"/>
    <property type="molecule type" value="Genomic_DNA"/>
</dbReference>
<reference evidence="3" key="1">
    <citation type="submission" date="2017-05" db="EMBL/GenBank/DDBJ databases">
        <authorList>
            <person name="Rodrigo-Torres L."/>
            <person name="Arahal R. D."/>
            <person name="Lucena T."/>
        </authorList>
    </citation>
    <scope>NUCLEOTIDE SEQUENCE [LARGE SCALE GENOMIC DNA]</scope>
    <source>
        <strain evidence="3">CECT 8649</strain>
    </source>
</reference>
<gene>
    <name evidence="2" type="ORF">TRP8649_02494</name>
</gene>
<sequence>MRTPCLTVVLALALTSPALAAMTCIPEGENATGFVLIPSAEGVMMVQEGLNWTKPNDLLPGPASVQGLDSPSVVIGGSATVIVEGKQAKPSSGTLPLAKLSDDPLTLAYLNTASGLRRDLTISDEGLFSDTFGGQTRMGRCVGDLS</sequence>
<protein>
    <submittedName>
        <fullName evidence="2">Uncharacterized protein</fullName>
    </submittedName>
</protein>
<name>A0A238JDV7_9RHOB</name>
<evidence type="ECO:0000256" key="1">
    <source>
        <dbReference type="SAM" id="SignalP"/>
    </source>
</evidence>
<dbReference type="RefSeq" id="WP_133840770.1">
    <property type="nucleotide sequence ID" value="NZ_FXXP01000002.1"/>
</dbReference>
<proteinExistence type="predicted"/>